<feature type="transmembrane region" description="Helical" evidence="1">
    <location>
        <begin position="206"/>
        <end position="226"/>
    </location>
</feature>
<feature type="transmembrane region" description="Helical" evidence="1">
    <location>
        <begin position="59"/>
        <end position="82"/>
    </location>
</feature>
<evidence type="ECO:0000313" key="2">
    <source>
        <dbReference type="EMBL" id="WRY35141.1"/>
    </source>
</evidence>
<feature type="transmembrane region" description="Helical" evidence="1">
    <location>
        <begin position="12"/>
        <end position="39"/>
    </location>
</feature>
<accession>A0ABZ1E3U8</accession>
<dbReference type="RefSeq" id="WP_330646883.1">
    <property type="nucleotide sequence ID" value="NZ_CP135444.1"/>
</dbReference>
<dbReference type="EMBL" id="CP135444">
    <property type="protein sequence ID" value="WRY35141.1"/>
    <property type="molecule type" value="Genomic_DNA"/>
</dbReference>
<proteinExistence type="predicted"/>
<dbReference type="InterPro" id="IPR010699">
    <property type="entry name" value="DUF1275"/>
</dbReference>
<name>A0ABZ1E3U8_9RHOB</name>
<sequence>MLIRVGDERTDTLNIVLAGFLSSIAGGLNAVGFLILGTFTANMTGNVSMMADDLADGRVGVGLSLAGLVIAFIVGACAAAVMVNLGERRRMRMVYALAIGVEGFVVLVLGAGLLCGGAGSAAALVGLSVVMGGQNAVTTMISRSKVRTTHVSGMATDIGIELAALIGPKPLRGDALPKLRLHSVTLAAFASGGILGALLFDLCGAWLFVLAGVSLMGISLAEICWARRYVP</sequence>
<organism evidence="2 3">
    <name type="scientific">Thioclava litoralis</name>
    <dbReference type="NCBI Taxonomy" id="3076557"/>
    <lineage>
        <taxon>Bacteria</taxon>
        <taxon>Pseudomonadati</taxon>
        <taxon>Pseudomonadota</taxon>
        <taxon>Alphaproteobacteria</taxon>
        <taxon>Rhodobacterales</taxon>
        <taxon>Paracoccaceae</taxon>
        <taxon>Thioclava</taxon>
    </lineage>
</organism>
<feature type="transmembrane region" description="Helical" evidence="1">
    <location>
        <begin position="179"/>
        <end position="200"/>
    </location>
</feature>
<protein>
    <submittedName>
        <fullName evidence="2">YoaK family protein</fullName>
    </submittedName>
</protein>
<gene>
    <name evidence="2" type="ORF">RPE78_14975</name>
</gene>
<feature type="transmembrane region" description="Helical" evidence="1">
    <location>
        <begin position="120"/>
        <end position="137"/>
    </location>
</feature>
<dbReference type="PANTHER" id="PTHR37314:SF4">
    <property type="entry name" value="UPF0700 TRANSMEMBRANE PROTEIN YOAK"/>
    <property type="match status" value="1"/>
</dbReference>
<keyword evidence="1" id="KW-0812">Transmembrane</keyword>
<evidence type="ECO:0000256" key="1">
    <source>
        <dbReference type="SAM" id="Phobius"/>
    </source>
</evidence>
<keyword evidence="2" id="KW-0614">Plasmid</keyword>
<dbReference type="Pfam" id="PF06912">
    <property type="entry name" value="DUF1275"/>
    <property type="match status" value="1"/>
</dbReference>
<evidence type="ECO:0000313" key="3">
    <source>
        <dbReference type="Proteomes" id="UP001623290"/>
    </source>
</evidence>
<dbReference type="Proteomes" id="UP001623290">
    <property type="component" value="Plasmid unnamed1"/>
</dbReference>
<keyword evidence="1" id="KW-0472">Membrane</keyword>
<dbReference type="PANTHER" id="PTHR37314">
    <property type="entry name" value="SLR0142 PROTEIN"/>
    <property type="match status" value="1"/>
</dbReference>
<feature type="transmembrane region" description="Helical" evidence="1">
    <location>
        <begin position="94"/>
        <end position="114"/>
    </location>
</feature>
<keyword evidence="3" id="KW-1185">Reference proteome</keyword>
<reference evidence="2 3" key="1">
    <citation type="submission" date="2023-09" db="EMBL/GenBank/DDBJ databases">
        <title>Thioclava shenzhenensis sp. nov., a multidrug resistant bacteria-antagonizing species isolated from coastal seawater.</title>
        <authorList>
            <person name="Long M."/>
        </authorList>
    </citation>
    <scope>NUCLEOTIDE SEQUENCE [LARGE SCALE GENOMIC DNA]</scope>
    <source>
        <strain evidence="2 3">FTW29</strain>
        <plasmid evidence="2 3">unnamed1</plasmid>
    </source>
</reference>
<geneLocation type="plasmid" evidence="2 3">
    <name>unnamed1</name>
</geneLocation>
<keyword evidence="1" id="KW-1133">Transmembrane helix</keyword>